<feature type="region of interest" description="Disordered" evidence="1">
    <location>
        <begin position="415"/>
        <end position="444"/>
    </location>
</feature>
<keyword evidence="3" id="KW-1185">Reference proteome</keyword>
<evidence type="ECO:0000256" key="1">
    <source>
        <dbReference type="SAM" id="MobiDB-lite"/>
    </source>
</evidence>
<protein>
    <submittedName>
        <fullName evidence="2">Uncharacterized protein</fullName>
    </submittedName>
</protein>
<dbReference type="EMBL" id="JAAAIP010000719">
    <property type="protein sequence ID" value="KAG0313374.1"/>
    <property type="molecule type" value="Genomic_DNA"/>
</dbReference>
<sequence>MDVYDSSSISTSSRLTPLEEAELQNSSLSTGSPQTFLDSNGIKRQDLKPGGETGVGKAKSNGSGGGFKPSQPPSLPSSLSSSPQQRRILIAVSDKSSKRSTHASHGSDGGTQIQASAIMDDTEFEMAEEGPSKRRIENPLLAITKPMTPGLTSDSNSVTNTPKELKVSEPRPEIKQEDQLTVLTGITGAAGTVISSGASTLSASPTLTSNSTHQRRTSSITSHSGIQQQQHQQQYTQQYQHTTSSLTLEATAPPPLISNALDPEHFLMVFRELNKCTEQIELLNDQILESMTLYQPPSSSELSAFYGTTSPTLTRERGDGDGGEKGGADLPTPSPEEHRRRMKGKEKKAIDSEEDRFCIAQSFTELIMDAWPRIYKIPPEPRTAQMTKHRIKTAMKLKDAIVTFWSMQSQFNERPDRVGAWEQDQDAQESASQQPAIARAPQPT</sequence>
<comment type="caution">
    <text evidence="2">The sequence shown here is derived from an EMBL/GenBank/DDBJ whole genome shotgun (WGS) entry which is preliminary data.</text>
</comment>
<gene>
    <name evidence="2" type="ORF">BGZ99_008921</name>
</gene>
<feature type="region of interest" description="Disordered" evidence="1">
    <location>
        <begin position="1"/>
        <end position="113"/>
    </location>
</feature>
<feature type="compositionally biased region" description="Basic and acidic residues" evidence="1">
    <location>
        <begin position="314"/>
        <end position="327"/>
    </location>
</feature>
<feature type="region of interest" description="Disordered" evidence="1">
    <location>
        <begin position="199"/>
        <end position="241"/>
    </location>
</feature>
<evidence type="ECO:0000313" key="3">
    <source>
        <dbReference type="Proteomes" id="UP000738325"/>
    </source>
</evidence>
<organism evidence="2 3">
    <name type="scientific">Dissophora globulifera</name>
    <dbReference type="NCBI Taxonomy" id="979702"/>
    <lineage>
        <taxon>Eukaryota</taxon>
        <taxon>Fungi</taxon>
        <taxon>Fungi incertae sedis</taxon>
        <taxon>Mucoromycota</taxon>
        <taxon>Mortierellomycotina</taxon>
        <taxon>Mortierellomycetes</taxon>
        <taxon>Mortierellales</taxon>
        <taxon>Mortierellaceae</taxon>
        <taxon>Dissophora</taxon>
    </lineage>
</organism>
<reference evidence="2" key="1">
    <citation type="journal article" date="2020" name="Fungal Divers.">
        <title>Resolving the Mortierellaceae phylogeny through synthesis of multi-gene phylogenetics and phylogenomics.</title>
        <authorList>
            <person name="Vandepol N."/>
            <person name="Liber J."/>
            <person name="Desiro A."/>
            <person name="Na H."/>
            <person name="Kennedy M."/>
            <person name="Barry K."/>
            <person name="Grigoriev I.V."/>
            <person name="Miller A.N."/>
            <person name="O'Donnell K."/>
            <person name="Stajich J.E."/>
            <person name="Bonito G."/>
        </authorList>
    </citation>
    <scope>NUCLEOTIDE SEQUENCE</scope>
    <source>
        <strain evidence="2">REB-010B</strain>
    </source>
</reference>
<feature type="region of interest" description="Disordered" evidence="1">
    <location>
        <begin position="310"/>
        <end position="349"/>
    </location>
</feature>
<feature type="compositionally biased region" description="Polar residues" evidence="1">
    <location>
        <begin position="150"/>
        <end position="162"/>
    </location>
</feature>
<name>A0A9P6RAA4_9FUNG</name>
<feature type="compositionally biased region" description="Polar residues" evidence="1">
    <location>
        <begin position="23"/>
        <end position="38"/>
    </location>
</feature>
<feature type="compositionally biased region" description="Basic and acidic residues" evidence="1">
    <location>
        <begin position="163"/>
        <end position="172"/>
    </location>
</feature>
<proteinExistence type="predicted"/>
<accession>A0A9P6RAA4</accession>
<feature type="region of interest" description="Disordered" evidence="1">
    <location>
        <begin position="146"/>
        <end position="172"/>
    </location>
</feature>
<evidence type="ECO:0000313" key="2">
    <source>
        <dbReference type="EMBL" id="KAG0313374.1"/>
    </source>
</evidence>
<dbReference type="OrthoDB" id="2433674at2759"/>
<feature type="compositionally biased region" description="Low complexity" evidence="1">
    <location>
        <begin position="1"/>
        <end position="13"/>
    </location>
</feature>
<dbReference type="Proteomes" id="UP000738325">
    <property type="component" value="Unassembled WGS sequence"/>
</dbReference>
<feature type="compositionally biased region" description="Low complexity" evidence="1">
    <location>
        <begin position="76"/>
        <end position="85"/>
    </location>
</feature>
<dbReference type="AlphaFoldDB" id="A0A9P6RAA4"/>